<evidence type="ECO:0000313" key="1">
    <source>
        <dbReference type="EMBL" id="MFB9325442.1"/>
    </source>
</evidence>
<protein>
    <submittedName>
        <fullName evidence="1">ABC transporter substrate-binding protein</fullName>
    </submittedName>
</protein>
<dbReference type="EMBL" id="JBHMDO010000010">
    <property type="protein sequence ID" value="MFB9325442.1"/>
    <property type="molecule type" value="Genomic_DNA"/>
</dbReference>
<accession>A0ABV5KJP0</accession>
<sequence>MSRRKVVIMLLGVFTASVALLFPMFAEQGLRDEPNQDEPNAKQQAQLDKTWTPVVRIRIEVSMSEAEFQAWAARNDRFNASQREIEAELVNQAHESLPTWQKQAQLGTASDIYVMDNGMVEAFAVQGYLRPMDDYYTGERAGEIMKAFTGPLLWNSSLWGVPLDGDPALLIWNKELLQRGGMHEPPKQWSAFAELAEKLADADPGLVPVRVPIQDGRLMLAWLSAFEMGRHGVELLQPLNAEEANLVRYLAAISPADVLPYSISELEKRFRSNELLAAAMTWSEYVKLAPDVRKKLEPGQGRSPAWTGGRSFVVSSLTAQPEAALAWIKAMTEPSGQLSSYTAGGRLPAEKTLYRSPYDTGDAAIRPPQEALLWLNREVAESPDPSWWARLERWLRHWSHAQTAPFTANEAERLIQFWNQNVE</sequence>
<organism evidence="1 2">
    <name type="scientific">Paenibacillus aurantiacus</name>
    <dbReference type="NCBI Taxonomy" id="1936118"/>
    <lineage>
        <taxon>Bacteria</taxon>
        <taxon>Bacillati</taxon>
        <taxon>Bacillota</taxon>
        <taxon>Bacilli</taxon>
        <taxon>Bacillales</taxon>
        <taxon>Paenibacillaceae</taxon>
        <taxon>Paenibacillus</taxon>
    </lineage>
</organism>
<dbReference type="Gene3D" id="3.40.190.10">
    <property type="entry name" value="Periplasmic binding protein-like II"/>
    <property type="match status" value="2"/>
</dbReference>
<gene>
    <name evidence="1" type="ORF">ACFFSY_05850</name>
</gene>
<dbReference type="PANTHER" id="PTHR43649">
    <property type="entry name" value="ARABINOSE-BINDING PROTEIN-RELATED"/>
    <property type="match status" value="1"/>
</dbReference>
<reference evidence="1 2" key="1">
    <citation type="submission" date="2024-09" db="EMBL/GenBank/DDBJ databases">
        <authorList>
            <person name="Sun Q."/>
            <person name="Mori K."/>
        </authorList>
    </citation>
    <scope>NUCLEOTIDE SEQUENCE [LARGE SCALE GENOMIC DNA]</scope>
    <source>
        <strain evidence="1 2">TISTR 2452</strain>
    </source>
</reference>
<proteinExistence type="predicted"/>
<dbReference type="InterPro" id="IPR006059">
    <property type="entry name" value="SBP"/>
</dbReference>
<dbReference type="SUPFAM" id="SSF53850">
    <property type="entry name" value="Periplasmic binding protein-like II"/>
    <property type="match status" value="1"/>
</dbReference>
<dbReference type="Pfam" id="PF13416">
    <property type="entry name" value="SBP_bac_8"/>
    <property type="match status" value="1"/>
</dbReference>
<name>A0ABV5KJP0_9BACL</name>
<comment type="caution">
    <text evidence="1">The sequence shown here is derived from an EMBL/GenBank/DDBJ whole genome shotgun (WGS) entry which is preliminary data.</text>
</comment>
<dbReference type="PANTHER" id="PTHR43649:SF12">
    <property type="entry name" value="DIACETYLCHITOBIOSE BINDING PROTEIN DASA"/>
    <property type="match status" value="1"/>
</dbReference>
<evidence type="ECO:0000313" key="2">
    <source>
        <dbReference type="Proteomes" id="UP001589747"/>
    </source>
</evidence>
<dbReference type="Proteomes" id="UP001589747">
    <property type="component" value="Unassembled WGS sequence"/>
</dbReference>
<dbReference type="RefSeq" id="WP_377491266.1">
    <property type="nucleotide sequence ID" value="NZ_JBHMDO010000010.1"/>
</dbReference>
<keyword evidence="2" id="KW-1185">Reference proteome</keyword>
<dbReference type="InterPro" id="IPR050490">
    <property type="entry name" value="Bact_solute-bd_prot1"/>
</dbReference>